<evidence type="ECO:0000256" key="1">
    <source>
        <dbReference type="SAM" id="Phobius"/>
    </source>
</evidence>
<keyword evidence="1" id="KW-0472">Membrane</keyword>
<reference evidence="2 3" key="1">
    <citation type="journal article" date="2024" name="Int. J. Syst. Evol. Microbiol.">
        <title>Virgibacillus tibetensis sp. nov., isolated from salt lake on the Tibetan Plateau of China.</title>
        <authorList>
            <person name="Phurbu D."/>
            <person name="Liu Z.-X."/>
            <person name="Wang R."/>
            <person name="Zheng Y.-Y."/>
            <person name="Liu H.-C."/>
            <person name="Zhou Y.-G."/>
            <person name="Yu Y.-J."/>
            <person name="Li A.-H."/>
        </authorList>
    </citation>
    <scope>NUCLEOTIDE SEQUENCE [LARGE SCALE GENOMIC DNA]</scope>
    <source>
        <strain evidence="2 3">C22-A2</strain>
    </source>
</reference>
<gene>
    <name evidence="2" type="ORF">QGM71_16730</name>
</gene>
<sequence>MDEHKEIERREKKSDPSKVGVAVIKYVTYLVIFFGILWFLINYVFQLF</sequence>
<evidence type="ECO:0000313" key="3">
    <source>
        <dbReference type="Proteomes" id="UP001335737"/>
    </source>
</evidence>
<dbReference type="RefSeq" id="WP_327608690.1">
    <property type="nucleotide sequence ID" value="NZ_JARZFX010000011.1"/>
</dbReference>
<feature type="transmembrane region" description="Helical" evidence="1">
    <location>
        <begin position="21"/>
        <end position="45"/>
    </location>
</feature>
<accession>A0ABU6KJ47</accession>
<dbReference type="EMBL" id="JARZFX010000011">
    <property type="protein sequence ID" value="MEC5425133.1"/>
    <property type="molecule type" value="Genomic_DNA"/>
</dbReference>
<keyword evidence="1" id="KW-0812">Transmembrane</keyword>
<keyword evidence="3" id="KW-1185">Reference proteome</keyword>
<protein>
    <recommendedName>
        <fullName evidence="4">Cytochrome c oxidase subunit 2A</fullName>
    </recommendedName>
</protein>
<evidence type="ECO:0000313" key="2">
    <source>
        <dbReference type="EMBL" id="MEC5425133.1"/>
    </source>
</evidence>
<proteinExistence type="predicted"/>
<name>A0ABU6KJ47_9BACI</name>
<evidence type="ECO:0008006" key="4">
    <source>
        <dbReference type="Google" id="ProtNLM"/>
    </source>
</evidence>
<comment type="caution">
    <text evidence="2">The sequence shown here is derived from an EMBL/GenBank/DDBJ whole genome shotgun (WGS) entry which is preliminary data.</text>
</comment>
<keyword evidence="1" id="KW-1133">Transmembrane helix</keyword>
<dbReference type="Proteomes" id="UP001335737">
    <property type="component" value="Unassembled WGS sequence"/>
</dbReference>
<organism evidence="2 3">
    <name type="scientific">Virgibacillus tibetensis</name>
    <dbReference type="NCBI Taxonomy" id="3042313"/>
    <lineage>
        <taxon>Bacteria</taxon>
        <taxon>Bacillati</taxon>
        <taxon>Bacillota</taxon>
        <taxon>Bacilli</taxon>
        <taxon>Bacillales</taxon>
        <taxon>Bacillaceae</taxon>
        <taxon>Virgibacillus</taxon>
    </lineage>
</organism>